<reference evidence="2" key="1">
    <citation type="submission" date="2023-07" db="EMBL/GenBank/DDBJ databases">
        <title>draft genome sequence of fig (Ficus carica).</title>
        <authorList>
            <person name="Takahashi T."/>
            <person name="Nishimura K."/>
        </authorList>
    </citation>
    <scope>NUCLEOTIDE SEQUENCE</scope>
</reference>
<dbReference type="EMBL" id="BTGU01000080">
    <property type="protein sequence ID" value="GMN58681.1"/>
    <property type="molecule type" value="Genomic_DNA"/>
</dbReference>
<comment type="caution">
    <text evidence="2">The sequence shown here is derived from an EMBL/GenBank/DDBJ whole genome shotgun (WGS) entry which is preliminary data.</text>
</comment>
<proteinExistence type="predicted"/>
<feature type="region of interest" description="Disordered" evidence="1">
    <location>
        <begin position="163"/>
        <end position="232"/>
    </location>
</feature>
<protein>
    <submittedName>
        <fullName evidence="2">Uncharacterized protein</fullName>
    </submittedName>
</protein>
<evidence type="ECO:0000313" key="3">
    <source>
        <dbReference type="Proteomes" id="UP001187192"/>
    </source>
</evidence>
<evidence type="ECO:0000256" key="1">
    <source>
        <dbReference type="SAM" id="MobiDB-lite"/>
    </source>
</evidence>
<sequence>MMGSRSGFQFWAEVGLRFQDRSRDQVLGLGLGWDLGRGSMLVLRPRSWSGSNYRMRVGLSFQTEIKNGFRDRDTGLGFEIGFKGLRTGVGLQDRGRGWDLGRGRDSTPASRPGVEVMFQDVERVGIHKGTGVESSFGTWVRVGSGFKTMVGVRSGYEIEVVVPNPDLDSGPKTQTRPHLESQPWPRCRNPTSASVSKPDPSSVPNPTLVLKPYLDPNYETRPQSYPKSLPRP</sequence>
<gene>
    <name evidence="2" type="ORF">TIFTF001_027771</name>
</gene>
<organism evidence="2 3">
    <name type="scientific">Ficus carica</name>
    <name type="common">Common fig</name>
    <dbReference type="NCBI Taxonomy" id="3494"/>
    <lineage>
        <taxon>Eukaryota</taxon>
        <taxon>Viridiplantae</taxon>
        <taxon>Streptophyta</taxon>
        <taxon>Embryophyta</taxon>
        <taxon>Tracheophyta</taxon>
        <taxon>Spermatophyta</taxon>
        <taxon>Magnoliopsida</taxon>
        <taxon>eudicotyledons</taxon>
        <taxon>Gunneridae</taxon>
        <taxon>Pentapetalae</taxon>
        <taxon>rosids</taxon>
        <taxon>fabids</taxon>
        <taxon>Rosales</taxon>
        <taxon>Moraceae</taxon>
        <taxon>Ficeae</taxon>
        <taxon>Ficus</taxon>
    </lineage>
</organism>
<name>A0AA88DNL8_FICCA</name>
<accession>A0AA88DNL8</accession>
<dbReference type="Proteomes" id="UP001187192">
    <property type="component" value="Unassembled WGS sequence"/>
</dbReference>
<evidence type="ECO:0000313" key="2">
    <source>
        <dbReference type="EMBL" id="GMN58681.1"/>
    </source>
</evidence>
<dbReference type="AlphaFoldDB" id="A0AA88DNL8"/>
<keyword evidence="3" id="KW-1185">Reference proteome</keyword>